<name>A0ABU8I943_9SPHI</name>
<proteinExistence type="predicted"/>
<organism evidence="1 2">
    <name type="scientific">Sphingobacterium tenebrionis</name>
    <dbReference type="NCBI Taxonomy" id="3111775"/>
    <lineage>
        <taxon>Bacteria</taxon>
        <taxon>Pseudomonadati</taxon>
        <taxon>Bacteroidota</taxon>
        <taxon>Sphingobacteriia</taxon>
        <taxon>Sphingobacteriales</taxon>
        <taxon>Sphingobacteriaceae</taxon>
        <taxon>Sphingobacterium</taxon>
    </lineage>
</organism>
<evidence type="ECO:0000313" key="1">
    <source>
        <dbReference type="EMBL" id="MEI5986249.1"/>
    </source>
</evidence>
<accession>A0ABU8I943</accession>
<protein>
    <recommendedName>
        <fullName evidence="3">RNA polymerase sigma factor 70 region 4 type 2 domain-containing protein</fullName>
    </recommendedName>
</protein>
<dbReference type="Proteomes" id="UP001363035">
    <property type="component" value="Unassembled WGS sequence"/>
</dbReference>
<dbReference type="RefSeq" id="WP_257213683.1">
    <property type="nucleotide sequence ID" value="NZ_JAYLLN010000049.1"/>
</dbReference>
<dbReference type="EMBL" id="JAYLLN010000049">
    <property type="protein sequence ID" value="MEI5986249.1"/>
    <property type="molecule type" value="Genomic_DNA"/>
</dbReference>
<comment type="caution">
    <text evidence="1">The sequence shown here is derived from an EMBL/GenBank/DDBJ whole genome shotgun (WGS) entry which is preliminary data.</text>
</comment>
<reference evidence="1 2" key="1">
    <citation type="submission" date="2024-01" db="EMBL/GenBank/DDBJ databases">
        <title>Sphingobacterium tenebrionis sp. nov., a novel endophyte isolated from tenebrio molitor intestines.</title>
        <authorList>
            <person name="Zhang C."/>
        </authorList>
    </citation>
    <scope>NUCLEOTIDE SEQUENCE [LARGE SCALE GENOMIC DNA]</scope>
    <source>
        <strain evidence="1 2">PU5-4</strain>
    </source>
</reference>
<keyword evidence="2" id="KW-1185">Reference proteome</keyword>
<gene>
    <name evidence="1" type="ORF">VJ786_15195</name>
</gene>
<sequence>MSKGFCDESELNISKRTVENYITQALAFIRKKNQSAYIVLTCF</sequence>
<evidence type="ECO:0008006" key="3">
    <source>
        <dbReference type="Google" id="ProtNLM"/>
    </source>
</evidence>
<evidence type="ECO:0000313" key="2">
    <source>
        <dbReference type="Proteomes" id="UP001363035"/>
    </source>
</evidence>